<organism evidence="2 3">
    <name type="scientific">Celerinatantimonas yamalensis</name>
    <dbReference type="NCBI Taxonomy" id="559956"/>
    <lineage>
        <taxon>Bacteria</taxon>
        <taxon>Pseudomonadati</taxon>
        <taxon>Pseudomonadota</taxon>
        <taxon>Gammaproteobacteria</taxon>
        <taxon>Celerinatantimonadaceae</taxon>
        <taxon>Celerinatantimonas</taxon>
    </lineage>
</organism>
<dbReference type="EMBL" id="JBEQCT010000006">
    <property type="protein sequence ID" value="MFM2486052.1"/>
    <property type="molecule type" value="Genomic_DNA"/>
</dbReference>
<protein>
    <recommendedName>
        <fullName evidence="1">AbiTii domain-containing protein</fullName>
    </recommendedName>
</protein>
<reference evidence="2 3" key="1">
    <citation type="journal article" date="2013" name="Int. J. Syst. Evol. Microbiol.">
        <title>Celerinatantimonas yamalensis sp. nov., a cold-adapted diazotrophic bacterium from a cold permafrost brine.</title>
        <authorList>
            <person name="Shcherbakova V."/>
            <person name="Chuvilskaya N."/>
            <person name="Rivkina E."/>
            <person name="Demidov N."/>
            <person name="Uchaeva V."/>
            <person name="Suetin S."/>
            <person name="Suzina N."/>
            <person name="Gilichinsky D."/>
        </authorList>
    </citation>
    <scope>NUCLEOTIDE SEQUENCE [LARGE SCALE GENOMIC DNA]</scope>
    <source>
        <strain evidence="2 3">C7</strain>
    </source>
</reference>
<name>A0ABW9G954_9GAMM</name>
<sequence length="202" mass="23622">MIHQANANLQLDAYIRELLASCQNMLQQHPCSTLEIWLEHEQNGYTASSILPGYRSISCHHQGLFTDHTGHPRRLETIRFGTLAARDRCQVQYMAIRQPLCDYLEVSHVTRIPWPSTLIADYRYDLIPNMYCLQAWQVVDNPPVSCMLAGMLQHLRSLLLDAGDEYYEQIDRDLCQLGEHYPLIKPLWQSRPQYHEQRQRVC</sequence>
<evidence type="ECO:0000313" key="2">
    <source>
        <dbReference type="EMBL" id="MFM2486052.1"/>
    </source>
</evidence>
<feature type="domain" description="AbiTii" evidence="1">
    <location>
        <begin position="14"/>
        <end position="161"/>
    </location>
</feature>
<dbReference type="Proteomes" id="UP001629953">
    <property type="component" value="Unassembled WGS sequence"/>
</dbReference>
<dbReference type="Pfam" id="PF18864">
    <property type="entry name" value="AbiTii"/>
    <property type="match status" value="1"/>
</dbReference>
<dbReference type="RefSeq" id="WP_408624317.1">
    <property type="nucleotide sequence ID" value="NZ_JBEQCT010000006.1"/>
</dbReference>
<accession>A0ABW9G954</accession>
<proteinExistence type="predicted"/>
<evidence type="ECO:0000259" key="1">
    <source>
        <dbReference type="Pfam" id="PF18864"/>
    </source>
</evidence>
<comment type="caution">
    <text evidence="2">The sequence shown here is derived from an EMBL/GenBank/DDBJ whole genome shotgun (WGS) entry which is preliminary data.</text>
</comment>
<evidence type="ECO:0000313" key="3">
    <source>
        <dbReference type="Proteomes" id="UP001629953"/>
    </source>
</evidence>
<gene>
    <name evidence="2" type="ORF">ABUE30_13455</name>
</gene>
<keyword evidence="3" id="KW-1185">Reference proteome</keyword>
<dbReference type="InterPro" id="IPR041304">
    <property type="entry name" value="AbiTii"/>
</dbReference>